<keyword evidence="1" id="KW-0812">Transmembrane</keyword>
<dbReference type="AlphaFoldDB" id="A0A8J7M0K7"/>
<protein>
    <submittedName>
        <fullName evidence="2">Cytochrome C biogenesis protein ResB</fullName>
    </submittedName>
</protein>
<feature type="transmembrane region" description="Helical" evidence="1">
    <location>
        <begin position="201"/>
        <end position="219"/>
    </location>
</feature>
<dbReference type="EMBL" id="JAEMHM010000010">
    <property type="protein sequence ID" value="MBJ6725697.1"/>
    <property type="molecule type" value="Genomic_DNA"/>
</dbReference>
<keyword evidence="1" id="KW-0472">Membrane</keyword>
<name>A0A8J7M0K7_9BACT</name>
<comment type="caution">
    <text evidence="2">The sequence shown here is derived from an EMBL/GenBank/DDBJ whole genome shotgun (WGS) entry which is preliminary data.</text>
</comment>
<proteinExistence type="predicted"/>
<accession>A0A8J7M0K7</accession>
<evidence type="ECO:0000313" key="3">
    <source>
        <dbReference type="Proteomes" id="UP000636888"/>
    </source>
</evidence>
<organism evidence="2 3">
    <name type="scientific">Geomesophilobacter sediminis</name>
    <dbReference type="NCBI Taxonomy" id="2798584"/>
    <lineage>
        <taxon>Bacteria</taxon>
        <taxon>Pseudomonadati</taxon>
        <taxon>Thermodesulfobacteriota</taxon>
        <taxon>Desulfuromonadia</taxon>
        <taxon>Geobacterales</taxon>
        <taxon>Geobacteraceae</taxon>
        <taxon>Geomesophilobacter</taxon>
    </lineage>
</organism>
<keyword evidence="1" id="KW-1133">Transmembrane helix</keyword>
<evidence type="ECO:0000256" key="1">
    <source>
        <dbReference type="SAM" id="Phobius"/>
    </source>
</evidence>
<feature type="transmembrane region" description="Helical" evidence="1">
    <location>
        <begin position="59"/>
        <end position="83"/>
    </location>
</feature>
<feature type="transmembrane region" description="Helical" evidence="1">
    <location>
        <begin position="95"/>
        <end position="113"/>
    </location>
</feature>
<evidence type="ECO:0000313" key="2">
    <source>
        <dbReference type="EMBL" id="MBJ6725697.1"/>
    </source>
</evidence>
<keyword evidence="3" id="KW-1185">Reference proteome</keyword>
<gene>
    <name evidence="2" type="ORF">JFN93_13335</name>
</gene>
<sequence length="225" mass="24662">MLKSLYNKLCSLNLGLWLICLVMAFLAIGSFSRGAAEGGGLNEMPLFMFLREAPVSFSWWLWICVALIAVLVVNTIVCGFDALRKGRSLAPQLMHLGFLAIVLAHLISAYGGFKQPIQVIQGGGIYFPDGERLTVEQIGGTTGAMGMMTSYAAILRFPDGRRSEVRPNHPLFHKGYGIYIKEVGMMEAPAALFEIHREPGAPAALIGAIFFTIGNLMLLNTRRQR</sequence>
<dbReference type="RefSeq" id="WP_199384588.1">
    <property type="nucleotide sequence ID" value="NZ_JAEMHM010000010.1"/>
</dbReference>
<dbReference type="Proteomes" id="UP000636888">
    <property type="component" value="Unassembled WGS sequence"/>
</dbReference>
<reference evidence="2" key="1">
    <citation type="submission" date="2020-12" db="EMBL/GenBank/DDBJ databases">
        <title>Geomonas sp. Red875, isolated from river sediment.</title>
        <authorList>
            <person name="Xu Z."/>
            <person name="Zhang Z."/>
            <person name="Masuda Y."/>
            <person name="Itoh H."/>
            <person name="Senoo K."/>
        </authorList>
    </citation>
    <scope>NUCLEOTIDE SEQUENCE</scope>
    <source>
        <strain evidence="2">Red875</strain>
    </source>
</reference>